<dbReference type="Gene3D" id="3.30.70.1520">
    <property type="entry name" value="Heterotetrameric sarcosine oxidase"/>
    <property type="match status" value="1"/>
</dbReference>
<name>A0A1N7M2K6_9GAMM</name>
<dbReference type="InterPro" id="IPR027266">
    <property type="entry name" value="TrmE/GcvT-like"/>
</dbReference>
<evidence type="ECO:0000313" key="2">
    <source>
        <dbReference type="Proteomes" id="UP000185999"/>
    </source>
</evidence>
<dbReference type="AlphaFoldDB" id="A0A1N7M2K6"/>
<protein>
    <submittedName>
        <fullName evidence="1">Sarcosine oxidase gamma subunit</fullName>
    </submittedName>
</protein>
<dbReference type="Pfam" id="PF04268">
    <property type="entry name" value="SoxG"/>
    <property type="match status" value="1"/>
</dbReference>
<proteinExistence type="predicted"/>
<dbReference type="Gene3D" id="3.30.1360.120">
    <property type="entry name" value="Probable tRNA modification gtpase trme, domain 1"/>
    <property type="match status" value="1"/>
</dbReference>
<dbReference type="STRING" id="619304.SAMN05421760_105112"/>
<keyword evidence="2" id="KW-1185">Reference proteome</keyword>
<evidence type="ECO:0000313" key="1">
    <source>
        <dbReference type="EMBL" id="SIS80356.1"/>
    </source>
</evidence>
<gene>
    <name evidence="1" type="ORF">SAMN05421760_105112</name>
</gene>
<dbReference type="EMBL" id="FTOE01000005">
    <property type="protein sequence ID" value="SIS80356.1"/>
    <property type="molecule type" value="Genomic_DNA"/>
</dbReference>
<accession>A0A1N7M2K6</accession>
<organism evidence="1 2">
    <name type="scientific">Neptunomonas antarctica</name>
    <dbReference type="NCBI Taxonomy" id="619304"/>
    <lineage>
        <taxon>Bacteria</taxon>
        <taxon>Pseudomonadati</taxon>
        <taxon>Pseudomonadota</taxon>
        <taxon>Gammaproteobacteria</taxon>
        <taxon>Oceanospirillales</taxon>
        <taxon>Oceanospirillaceae</taxon>
        <taxon>Neptunomonas</taxon>
    </lineage>
</organism>
<sequence>MPINPLVHLTIGTHVNQENRLQSIVVHERSFIGDLQLDSDPDDPALLIAVGEMMGVKQPLSACRITCLEHMVILWLDHTRWLILRAPGEQDSLPQLLSQSWGDDIQLNYHEGKLTARLNNAALTYLLNSENTQELSANSTLYRQKSMDCLQHNAIQIFSVEATDNYEVLVRKSCADTLLKWLNIS</sequence>
<dbReference type="RefSeq" id="WP_054340168.1">
    <property type="nucleotide sequence ID" value="NZ_FTOE01000005.1"/>
</dbReference>
<dbReference type="Proteomes" id="UP000185999">
    <property type="component" value="Unassembled WGS sequence"/>
</dbReference>
<dbReference type="InterPro" id="IPR007375">
    <property type="entry name" value="SoxG"/>
</dbReference>
<reference evidence="2" key="1">
    <citation type="submission" date="2017-01" db="EMBL/GenBank/DDBJ databases">
        <authorList>
            <person name="Varghese N."/>
            <person name="Submissions S."/>
        </authorList>
    </citation>
    <scope>NUCLEOTIDE SEQUENCE [LARGE SCALE GENOMIC DNA]</scope>
    <source>
        <strain evidence="2">DSM 22306</strain>
    </source>
</reference>